<dbReference type="Proteomes" id="UP000000305">
    <property type="component" value="Unassembled WGS sequence"/>
</dbReference>
<dbReference type="KEGG" id="dpx:DAPPUDRAFT_108484"/>
<evidence type="ECO:0000313" key="3">
    <source>
        <dbReference type="Proteomes" id="UP000000305"/>
    </source>
</evidence>
<protein>
    <recommendedName>
        <fullName evidence="1">Methyltransferase FkbM domain-containing protein</fullName>
    </recommendedName>
</protein>
<proteinExistence type="predicted"/>
<organism evidence="2 3">
    <name type="scientific">Daphnia pulex</name>
    <name type="common">Water flea</name>
    <dbReference type="NCBI Taxonomy" id="6669"/>
    <lineage>
        <taxon>Eukaryota</taxon>
        <taxon>Metazoa</taxon>
        <taxon>Ecdysozoa</taxon>
        <taxon>Arthropoda</taxon>
        <taxon>Crustacea</taxon>
        <taxon>Branchiopoda</taxon>
        <taxon>Diplostraca</taxon>
        <taxon>Cladocera</taxon>
        <taxon>Anomopoda</taxon>
        <taxon>Daphniidae</taxon>
        <taxon>Daphnia</taxon>
    </lineage>
</organism>
<dbReference type="AlphaFoldDB" id="E9H0B7"/>
<dbReference type="EMBL" id="GL732580">
    <property type="protein sequence ID" value="EFX74777.1"/>
    <property type="molecule type" value="Genomic_DNA"/>
</dbReference>
<dbReference type="InterPro" id="IPR006342">
    <property type="entry name" value="FkbM_mtfrase"/>
</dbReference>
<name>E9H0B7_DAPPU</name>
<accession>E9H0B7</accession>
<dbReference type="GO" id="GO:0005794">
    <property type="term" value="C:Golgi apparatus"/>
    <property type="evidence" value="ECO:0000318"/>
    <property type="project" value="GO_Central"/>
</dbReference>
<dbReference type="InParanoid" id="E9H0B7"/>
<dbReference type="Pfam" id="PF05050">
    <property type="entry name" value="Methyltransf_21"/>
    <property type="match status" value="1"/>
</dbReference>
<dbReference type="GO" id="GO:0016197">
    <property type="term" value="P:endosomal transport"/>
    <property type="evidence" value="ECO:0000318"/>
    <property type="project" value="GO_Central"/>
</dbReference>
<dbReference type="GO" id="GO:0006888">
    <property type="term" value="P:endoplasmic reticulum to Golgi vesicle-mediated transport"/>
    <property type="evidence" value="ECO:0000318"/>
    <property type="project" value="GO_Central"/>
</dbReference>
<keyword evidence="3" id="KW-1185">Reference proteome</keyword>
<reference evidence="2 3" key="1">
    <citation type="journal article" date="2011" name="Science">
        <title>The ecoresponsive genome of Daphnia pulex.</title>
        <authorList>
            <person name="Colbourne J.K."/>
            <person name="Pfrender M.E."/>
            <person name="Gilbert D."/>
            <person name="Thomas W.K."/>
            <person name="Tucker A."/>
            <person name="Oakley T.H."/>
            <person name="Tokishita S."/>
            <person name="Aerts A."/>
            <person name="Arnold G.J."/>
            <person name="Basu M.K."/>
            <person name="Bauer D.J."/>
            <person name="Caceres C.E."/>
            <person name="Carmel L."/>
            <person name="Casola C."/>
            <person name="Choi J.H."/>
            <person name="Detter J.C."/>
            <person name="Dong Q."/>
            <person name="Dusheyko S."/>
            <person name="Eads B.D."/>
            <person name="Frohlich T."/>
            <person name="Geiler-Samerotte K.A."/>
            <person name="Gerlach D."/>
            <person name="Hatcher P."/>
            <person name="Jogdeo S."/>
            <person name="Krijgsveld J."/>
            <person name="Kriventseva E.V."/>
            <person name="Kultz D."/>
            <person name="Laforsch C."/>
            <person name="Lindquist E."/>
            <person name="Lopez J."/>
            <person name="Manak J.R."/>
            <person name="Muller J."/>
            <person name="Pangilinan J."/>
            <person name="Patwardhan R.P."/>
            <person name="Pitluck S."/>
            <person name="Pritham E.J."/>
            <person name="Rechtsteiner A."/>
            <person name="Rho M."/>
            <person name="Rogozin I.B."/>
            <person name="Sakarya O."/>
            <person name="Salamov A."/>
            <person name="Schaack S."/>
            <person name="Shapiro H."/>
            <person name="Shiga Y."/>
            <person name="Skalitzky C."/>
            <person name="Smith Z."/>
            <person name="Souvorov A."/>
            <person name="Sung W."/>
            <person name="Tang Z."/>
            <person name="Tsuchiya D."/>
            <person name="Tu H."/>
            <person name="Vos H."/>
            <person name="Wang M."/>
            <person name="Wolf Y.I."/>
            <person name="Yamagata H."/>
            <person name="Yamada T."/>
            <person name="Ye Y."/>
            <person name="Shaw J.R."/>
            <person name="Andrews J."/>
            <person name="Crease T.J."/>
            <person name="Tang H."/>
            <person name="Lucas S.M."/>
            <person name="Robertson H.M."/>
            <person name="Bork P."/>
            <person name="Koonin E.V."/>
            <person name="Zdobnov E.M."/>
            <person name="Grigoriev I.V."/>
            <person name="Lynch M."/>
            <person name="Boore J.L."/>
        </authorList>
    </citation>
    <scope>NUCLEOTIDE SEQUENCE [LARGE SCALE GENOMIC DNA]</scope>
</reference>
<dbReference type="PhylomeDB" id="E9H0B7"/>
<dbReference type="GO" id="GO:0031902">
    <property type="term" value="C:late endosome membrane"/>
    <property type="evidence" value="ECO:0000318"/>
    <property type="project" value="GO_Central"/>
</dbReference>
<evidence type="ECO:0000313" key="2">
    <source>
        <dbReference type="EMBL" id="EFX74777.1"/>
    </source>
</evidence>
<dbReference type="InterPro" id="IPR053202">
    <property type="entry name" value="EGF_Rcpt_Signaling_Reg"/>
</dbReference>
<sequence length="358" mass="40887">MEAISPRELELFERSLKLDEKRKPGEGDNEVTGPTTISWDDLVDEAMLKPILDLDGPKKWLRLQATGLMSSERKLEKRSISEVEKIHSSGTATFNLMNENYKSNLHPPYNNCTVEYVNEKRLQQDHPCVIDVIQRLYLHQPHKMDRLDATVASNKESIQTNSILRILNNQVQSDGFFVDYRGSDSGEFHSDTFYMEKTLRWQGLLIDGSRQSHRKLPAGNGQVDSLPICLSPEPFPVKVTFNSTNQSEVITTQCFPLYSVLLAVNRTKIDLIRLSAEGSELKVLQTVPWDKVNVTILSVEWNHHVPVGEAAASNRYMKRCGFTKFRQISAVNNRIQNSKINNYINTNFFKSVHHLQSL</sequence>
<dbReference type="GO" id="GO:0005789">
    <property type="term" value="C:endoplasmic reticulum membrane"/>
    <property type="evidence" value="ECO:0000318"/>
    <property type="project" value="GO_Central"/>
</dbReference>
<dbReference type="GO" id="GO:0005886">
    <property type="term" value="C:plasma membrane"/>
    <property type="evidence" value="ECO:0000318"/>
    <property type="project" value="GO_Central"/>
</dbReference>
<dbReference type="PANTHER" id="PTHR34009">
    <property type="entry name" value="PROTEIN STAR"/>
    <property type="match status" value="1"/>
</dbReference>
<feature type="domain" description="Methyltransferase FkbM" evidence="1">
    <location>
        <begin position="244"/>
        <end position="322"/>
    </location>
</feature>
<dbReference type="PANTHER" id="PTHR34009:SF2">
    <property type="entry name" value="PROTEIN STAR"/>
    <property type="match status" value="1"/>
</dbReference>
<gene>
    <name evidence="2" type="ORF">DAPPUDRAFT_108484</name>
</gene>
<dbReference type="HOGENOM" id="CLU_774485_0_0_1"/>
<dbReference type="OrthoDB" id="6357215at2759"/>
<evidence type="ECO:0000259" key="1">
    <source>
        <dbReference type="Pfam" id="PF05050"/>
    </source>
</evidence>